<dbReference type="PANTHER" id="PTHR48101">
    <property type="entry name" value="METHYLMALONYL-COA MUTASE, MITOCHONDRIAL-RELATED"/>
    <property type="match status" value="1"/>
</dbReference>
<dbReference type="Gene3D" id="3.20.20.240">
    <property type="entry name" value="Methylmalonyl-CoA mutase"/>
    <property type="match status" value="1"/>
</dbReference>
<organism evidence="4 5">
    <name type="scientific">Tectimicrobiota bacterium</name>
    <dbReference type="NCBI Taxonomy" id="2528274"/>
    <lineage>
        <taxon>Bacteria</taxon>
        <taxon>Pseudomonadati</taxon>
        <taxon>Nitrospinota/Tectimicrobiota group</taxon>
        <taxon>Candidatus Tectimicrobiota</taxon>
    </lineage>
</organism>
<evidence type="ECO:0000256" key="2">
    <source>
        <dbReference type="SAM" id="MobiDB-lite"/>
    </source>
</evidence>
<keyword evidence="1" id="KW-0413">Isomerase</keyword>
<evidence type="ECO:0000259" key="3">
    <source>
        <dbReference type="Pfam" id="PF01642"/>
    </source>
</evidence>
<dbReference type="NCBIfam" id="TIGR00641">
    <property type="entry name" value="acid_CoA_mut_N"/>
    <property type="match status" value="1"/>
</dbReference>
<dbReference type="InterPro" id="IPR006098">
    <property type="entry name" value="MMCoA_mutase_a_cat"/>
</dbReference>
<evidence type="ECO:0000313" key="4">
    <source>
        <dbReference type="EMBL" id="MBM3224742.1"/>
    </source>
</evidence>
<dbReference type="AlphaFoldDB" id="A0A938B1B4"/>
<feature type="non-terminal residue" evidence="4">
    <location>
        <position position="406"/>
    </location>
</feature>
<reference evidence="4" key="1">
    <citation type="submission" date="2019-03" db="EMBL/GenBank/DDBJ databases">
        <title>Lake Tanganyika Metagenome-Assembled Genomes (MAGs).</title>
        <authorList>
            <person name="Tran P."/>
        </authorList>
    </citation>
    <scope>NUCLEOTIDE SEQUENCE</scope>
    <source>
        <strain evidence="4">K_DeepCast_65m_m2_066</strain>
    </source>
</reference>
<dbReference type="Pfam" id="PF01642">
    <property type="entry name" value="MM_CoA_mutase"/>
    <property type="match status" value="1"/>
</dbReference>
<evidence type="ECO:0000313" key="5">
    <source>
        <dbReference type="Proteomes" id="UP000712673"/>
    </source>
</evidence>
<dbReference type="Proteomes" id="UP000712673">
    <property type="component" value="Unassembled WGS sequence"/>
</dbReference>
<dbReference type="SUPFAM" id="SSF51703">
    <property type="entry name" value="Cobalamin (vitamin B12)-dependent enzymes"/>
    <property type="match status" value="1"/>
</dbReference>
<name>A0A938B1B4_UNCTE</name>
<proteinExistence type="predicted"/>
<protein>
    <submittedName>
        <fullName evidence="4">Methylmalonyl-CoA mutase</fullName>
    </submittedName>
</protein>
<sequence length="406" mass="44577">MHPATQHGDREQMRRNHSHDGDNKTKRAESPVVQMMADTADAKAYVRTPADWPDEFYMSHAGFPGQAPYTRGVQPTMYRGRSWTTRIFAGFGTAEETNARYKYLLAQGNGGLSIAFDLPALYGYDADHPMAAGEVGKCGVAVNSLADMEVLLQDIPLGQISTSMTISSTAAIALAMYIAVAEQQGVPLTQLRGTVQNDILKEYIAQKEWIFPPQPSLRLVRDSIAYCAEFLPQWNPISISGYHMREAGATAAQELAFTLYNGLTYIQDLVDAGVSVDRAAPRLSFFFDVHNDFFEEIAKFRAARRIWAREIAQRYQPNNPRALLLRTHAQTAGVTLTAQQPYNNIVRVALQALAAVLGGTQSLHTNALDEALALPTEDSARIALRTQQILMAETGIADTVDPLGGS</sequence>
<dbReference type="InterPro" id="IPR006099">
    <property type="entry name" value="MeMalonylCoA_mutase_a/b_cat"/>
</dbReference>
<comment type="caution">
    <text evidence="4">The sequence shown here is derived from an EMBL/GenBank/DDBJ whole genome shotgun (WGS) entry which is preliminary data.</text>
</comment>
<dbReference type="GO" id="GO:0031419">
    <property type="term" value="F:cobalamin binding"/>
    <property type="evidence" value="ECO:0007669"/>
    <property type="project" value="InterPro"/>
</dbReference>
<dbReference type="GO" id="GO:0004494">
    <property type="term" value="F:methylmalonyl-CoA mutase activity"/>
    <property type="evidence" value="ECO:0007669"/>
    <property type="project" value="InterPro"/>
</dbReference>
<dbReference type="InterPro" id="IPR016176">
    <property type="entry name" value="Cbl-dep_enz_cat"/>
</dbReference>
<gene>
    <name evidence="4" type="ORF">FJZ47_13180</name>
</gene>
<feature type="compositionally biased region" description="Basic and acidic residues" evidence="2">
    <location>
        <begin position="7"/>
        <end position="29"/>
    </location>
</feature>
<evidence type="ECO:0000256" key="1">
    <source>
        <dbReference type="ARBA" id="ARBA00023235"/>
    </source>
</evidence>
<feature type="domain" description="Methylmalonyl-CoA mutase alpha/beta chain catalytic" evidence="3">
    <location>
        <begin position="48"/>
        <end position="406"/>
    </location>
</feature>
<dbReference type="PANTHER" id="PTHR48101:SF1">
    <property type="entry name" value="METHYLMALONYL-COA MUTASE, LARGE SUBUNIT"/>
    <property type="match status" value="1"/>
</dbReference>
<accession>A0A938B1B4</accession>
<dbReference type="EMBL" id="VGLS01000395">
    <property type="protein sequence ID" value="MBM3224742.1"/>
    <property type="molecule type" value="Genomic_DNA"/>
</dbReference>
<feature type="region of interest" description="Disordered" evidence="2">
    <location>
        <begin position="1"/>
        <end position="32"/>
    </location>
</feature>